<proteinExistence type="predicted"/>
<keyword evidence="2" id="KW-1185">Reference proteome</keyword>
<dbReference type="AlphaFoldDB" id="A0A8J2U574"/>
<reference evidence="2" key="1">
    <citation type="journal article" date="2019" name="Int. J. Syst. Evol. Microbiol.">
        <title>The Global Catalogue of Microorganisms (GCM) 10K type strain sequencing project: providing services to taxonomists for standard genome sequencing and annotation.</title>
        <authorList>
            <consortium name="The Broad Institute Genomics Platform"/>
            <consortium name="The Broad Institute Genome Sequencing Center for Infectious Disease"/>
            <person name="Wu L."/>
            <person name="Ma J."/>
        </authorList>
    </citation>
    <scope>NUCLEOTIDE SEQUENCE [LARGE SCALE GENOMIC DNA]</scope>
    <source>
        <strain evidence="2">CGMCC 1.10130</strain>
    </source>
</reference>
<evidence type="ECO:0000313" key="2">
    <source>
        <dbReference type="Proteomes" id="UP000619743"/>
    </source>
</evidence>
<name>A0A8J2U574_9GAMM</name>
<gene>
    <name evidence="1" type="ORF">GCM10011369_18960</name>
</gene>
<evidence type="ECO:0000313" key="1">
    <source>
        <dbReference type="EMBL" id="GGA77307.1"/>
    </source>
</evidence>
<protein>
    <submittedName>
        <fullName evidence="1">Uncharacterized protein</fullName>
    </submittedName>
</protein>
<organism evidence="1 2">
    <name type="scientific">Neiella marina</name>
    <dbReference type="NCBI Taxonomy" id="508461"/>
    <lineage>
        <taxon>Bacteria</taxon>
        <taxon>Pseudomonadati</taxon>
        <taxon>Pseudomonadota</taxon>
        <taxon>Gammaproteobacteria</taxon>
        <taxon>Alteromonadales</taxon>
        <taxon>Echinimonadaceae</taxon>
        <taxon>Neiella</taxon>
    </lineage>
</organism>
<dbReference type="EMBL" id="BMDX01000008">
    <property type="protein sequence ID" value="GGA77307.1"/>
    <property type="molecule type" value="Genomic_DNA"/>
</dbReference>
<sequence>MADNYQIEKAERSIVHRRAVVCKGNHFASERLMYSFHRQSGMGIRRPTVYVRINKLDARRVIVQCPITGECFAVKNLLPLDQKYSYLELSMGANALRLALGEHRELYDQILQVFKVPLFAYQWLQAPHELLNGSPPSTLLATDPQGLMQLIKDV</sequence>
<dbReference type="Proteomes" id="UP000619743">
    <property type="component" value="Unassembled WGS sequence"/>
</dbReference>
<accession>A0A8J2U574</accession>
<comment type="caution">
    <text evidence="1">The sequence shown here is derived from an EMBL/GenBank/DDBJ whole genome shotgun (WGS) entry which is preliminary data.</text>
</comment>